<proteinExistence type="predicted"/>
<keyword evidence="2" id="KW-1185">Reference proteome</keyword>
<dbReference type="RefSeq" id="WP_179267791.1">
    <property type="nucleotide sequence ID" value="NZ_CP058579.1"/>
</dbReference>
<dbReference type="AlphaFoldDB" id="A0A7D5L9K4"/>
<organism evidence="1 2">
    <name type="scientific">Halorarum salinum</name>
    <dbReference type="NCBI Taxonomy" id="2743089"/>
    <lineage>
        <taxon>Archaea</taxon>
        <taxon>Methanobacteriati</taxon>
        <taxon>Methanobacteriota</taxon>
        <taxon>Stenosarchaea group</taxon>
        <taxon>Halobacteria</taxon>
        <taxon>Halobacteriales</taxon>
        <taxon>Haloferacaceae</taxon>
        <taxon>Halorarum</taxon>
    </lineage>
</organism>
<sequence>MDDAVRVREAAEGALADVEPERLRELLAGRVADAEMTPGVLTLVSARALDPAAPADGVAERAAGVQLVYEGLRLTRRLAHEEPWTALDLEGGSDVDADMDVLAADVFVARGFYLLARTGAAEKAVETVRAFGRDQTRRRGAACSVDGAALDRNLEADVFELAVVAGTDTVGAEAPEELVAYAAELAAADDARMPGERALPDGAGDRIAALADERVASSVDP</sequence>
<dbReference type="InterPro" id="IPR055538">
    <property type="entry name" value="DUF7114"/>
</dbReference>
<dbReference type="GeneID" id="56036880"/>
<dbReference type="EMBL" id="CP058579">
    <property type="protein sequence ID" value="QLG61207.1"/>
    <property type="molecule type" value="Genomic_DNA"/>
</dbReference>
<gene>
    <name evidence="1" type="ORF">HUG12_05435</name>
</gene>
<reference evidence="1 2" key="1">
    <citation type="submission" date="2020-06" db="EMBL/GenBank/DDBJ databases">
        <title>NJ-3-1, isolated from saline soil.</title>
        <authorList>
            <person name="Cui H.L."/>
            <person name="Shi X."/>
        </authorList>
    </citation>
    <scope>NUCLEOTIDE SEQUENCE [LARGE SCALE GENOMIC DNA]</scope>
    <source>
        <strain evidence="1 2">NJ-3-1</strain>
    </source>
</reference>
<protein>
    <recommendedName>
        <fullName evidence="3">Polyprenyl synthetase</fullName>
    </recommendedName>
</protein>
<name>A0A7D5L9K4_9EURY</name>
<evidence type="ECO:0008006" key="3">
    <source>
        <dbReference type="Google" id="ProtNLM"/>
    </source>
</evidence>
<dbReference type="OrthoDB" id="312988at2157"/>
<dbReference type="Proteomes" id="UP000509626">
    <property type="component" value="Chromosome"/>
</dbReference>
<evidence type="ECO:0000313" key="2">
    <source>
        <dbReference type="Proteomes" id="UP000509626"/>
    </source>
</evidence>
<evidence type="ECO:0000313" key="1">
    <source>
        <dbReference type="EMBL" id="QLG61207.1"/>
    </source>
</evidence>
<dbReference type="Pfam" id="PF23426">
    <property type="entry name" value="DUF7114"/>
    <property type="match status" value="1"/>
</dbReference>
<accession>A0A7D5L9K4</accession>
<dbReference type="KEGG" id="halu:HUG12_05435"/>